<dbReference type="InterPro" id="IPR036805">
    <property type="entry name" value="Tscrpt_elong_fac_GreA/B_N_sf"/>
</dbReference>
<comment type="similarity">
    <text evidence="1 8 9">Belongs to the GreA/GreB family.</text>
</comment>
<dbReference type="Pfam" id="PF03449">
    <property type="entry name" value="GreA_GreB_N"/>
    <property type="match status" value="1"/>
</dbReference>
<dbReference type="InterPro" id="IPR036953">
    <property type="entry name" value="GreA/GreB_C_sf"/>
</dbReference>
<dbReference type="RefSeq" id="WP_073612458.1">
    <property type="nucleotide sequence ID" value="NZ_FRFE01000004.1"/>
</dbReference>
<dbReference type="NCBIfam" id="NF001261">
    <property type="entry name" value="PRK00226.1-2"/>
    <property type="match status" value="1"/>
</dbReference>
<evidence type="ECO:0000256" key="8">
    <source>
        <dbReference type="HAMAP-Rule" id="MF_00105"/>
    </source>
</evidence>
<feature type="domain" description="Transcription elongation factor GreA/GreB N-terminal" evidence="11">
    <location>
        <begin position="5"/>
        <end position="75"/>
    </location>
</feature>
<evidence type="ECO:0000256" key="7">
    <source>
        <dbReference type="ARBA" id="ARBA00030776"/>
    </source>
</evidence>
<protein>
    <recommendedName>
        <fullName evidence="2 8">Transcription elongation factor GreA</fullName>
    </recommendedName>
    <alternativeName>
        <fullName evidence="7 8">Transcript cleavage factor GreA</fullName>
    </alternativeName>
</protein>
<accession>A0A1M7Y169</accession>
<dbReference type="InterPro" id="IPR028624">
    <property type="entry name" value="Tscrpt_elong_fac_GreA/B"/>
</dbReference>
<dbReference type="Pfam" id="PF01272">
    <property type="entry name" value="GreA_GreB"/>
    <property type="match status" value="1"/>
</dbReference>
<keyword evidence="12" id="KW-0648">Protein biosynthesis</keyword>
<sequence>MVERIPMSKAGHLRLKEELSRLEKVDRIEVVKAIEVAREHGDLKENAEYHAAKERQGHIEGRILELKDKLSRAEVIDCSKVSTNKAVFGTVVTLLDLDSDEEVTYQLLGPEESDVKKGSISVMSPIGRSILGKEVGDEVLVVTPGGNREFEVMEIEKSTFE</sequence>
<dbReference type="AlphaFoldDB" id="A0A1M7Y169"/>
<dbReference type="HAMAP" id="MF_00105">
    <property type="entry name" value="GreA_GreB"/>
    <property type="match status" value="1"/>
</dbReference>
<dbReference type="Gene3D" id="1.10.287.180">
    <property type="entry name" value="Transcription elongation factor, GreA/GreB, N-terminal domain"/>
    <property type="match status" value="1"/>
</dbReference>
<dbReference type="Proteomes" id="UP000184603">
    <property type="component" value="Unassembled WGS sequence"/>
</dbReference>
<evidence type="ECO:0000256" key="6">
    <source>
        <dbReference type="ARBA" id="ARBA00024916"/>
    </source>
</evidence>
<evidence type="ECO:0000256" key="1">
    <source>
        <dbReference type="ARBA" id="ARBA00008213"/>
    </source>
</evidence>
<dbReference type="EMBL" id="FRFE01000004">
    <property type="protein sequence ID" value="SHO45508.1"/>
    <property type="molecule type" value="Genomic_DNA"/>
</dbReference>
<dbReference type="InterPro" id="IPR023459">
    <property type="entry name" value="Tscrpt_elong_fac_GreA/B_fam"/>
</dbReference>
<evidence type="ECO:0000313" key="12">
    <source>
        <dbReference type="EMBL" id="SHO45508.1"/>
    </source>
</evidence>
<dbReference type="SUPFAM" id="SSF46557">
    <property type="entry name" value="GreA transcript cleavage protein, N-terminal domain"/>
    <property type="match status" value="1"/>
</dbReference>
<evidence type="ECO:0000256" key="9">
    <source>
        <dbReference type="RuleBase" id="RU000556"/>
    </source>
</evidence>
<dbReference type="InterPro" id="IPR001437">
    <property type="entry name" value="Tscrpt_elong_fac_GreA/B_C"/>
</dbReference>
<evidence type="ECO:0000259" key="10">
    <source>
        <dbReference type="Pfam" id="PF01272"/>
    </source>
</evidence>
<evidence type="ECO:0000259" key="11">
    <source>
        <dbReference type="Pfam" id="PF03449"/>
    </source>
</evidence>
<dbReference type="PROSITE" id="PS00829">
    <property type="entry name" value="GREAB_1"/>
    <property type="match status" value="1"/>
</dbReference>
<dbReference type="InterPro" id="IPR022691">
    <property type="entry name" value="Tscrpt_elong_fac_GreA/B_N"/>
</dbReference>
<evidence type="ECO:0000313" key="13">
    <source>
        <dbReference type="Proteomes" id="UP000184603"/>
    </source>
</evidence>
<dbReference type="GO" id="GO:0006354">
    <property type="term" value="P:DNA-templated transcription elongation"/>
    <property type="evidence" value="ECO:0007669"/>
    <property type="project" value="TreeGrafter"/>
</dbReference>
<reference evidence="12 13" key="1">
    <citation type="submission" date="2016-12" db="EMBL/GenBank/DDBJ databases">
        <authorList>
            <person name="Song W.-J."/>
            <person name="Kurnit D.M."/>
        </authorList>
    </citation>
    <scope>NUCLEOTIDE SEQUENCE [LARGE SCALE GENOMIC DNA]</scope>
    <source>
        <strain evidence="12 13">DSM 18488</strain>
    </source>
</reference>
<dbReference type="STRING" id="1121416.SAMN02745220_01112"/>
<dbReference type="Gene3D" id="3.10.50.30">
    <property type="entry name" value="Transcription elongation factor, GreA/GreB, C-terminal domain"/>
    <property type="match status" value="1"/>
</dbReference>
<comment type="function">
    <text evidence="6 8 9">Necessary for efficient RNA polymerase transcription elongation past template-encoded arresting sites. The arresting sites in DNA have the property of trapping a certain fraction of elongating RNA polymerases that pass through, resulting in locked ternary complexes. Cleavage of the nascent transcript by cleavage factors such as GreA or GreB allows the resumption of elongation from the new 3'terminus. GreA releases sequences of 2 to 3 nucleotides.</text>
</comment>
<dbReference type="GO" id="GO:0070063">
    <property type="term" value="F:RNA polymerase binding"/>
    <property type="evidence" value="ECO:0007669"/>
    <property type="project" value="InterPro"/>
</dbReference>
<dbReference type="GO" id="GO:0003677">
    <property type="term" value="F:DNA binding"/>
    <property type="evidence" value="ECO:0007669"/>
    <property type="project" value="UniProtKB-UniRule"/>
</dbReference>
<name>A0A1M7Y169_9BACT</name>
<dbReference type="FunFam" id="1.10.287.180:FF:000001">
    <property type="entry name" value="Transcription elongation factor GreA"/>
    <property type="match status" value="1"/>
</dbReference>
<evidence type="ECO:0000256" key="2">
    <source>
        <dbReference type="ARBA" id="ARBA00013729"/>
    </source>
</evidence>
<proteinExistence type="inferred from homology"/>
<dbReference type="NCBIfam" id="NF001263">
    <property type="entry name" value="PRK00226.1-4"/>
    <property type="match status" value="1"/>
</dbReference>
<keyword evidence="4 8" id="KW-0238">DNA-binding</keyword>
<dbReference type="InterPro" id="IPR018151">
    <property type="entry name" value="TF_GreA/GreB_CS"/>
</dbReference>
<evidence type="ECO:0000256" key="5">
    <source>
        <dbReference type="ARBA" id="ARBA00023163"/>
    </source>
</evidence>
<dbReference type="FunFam" id="3.10.50.30:FF:000001">
    <property type="entry name" value="Transcription elongation factor GreA"/>
    <property type="match status" value="1"/>
</dbReference>
<evidence type="ECO:0000256" key="4">
    <source>
        <dbReference type="ARBA" id="ARBA00023125"/>
    </source>
</evidence>
<dbReference type="NCBIfam" id="NF001264">
    <property type="entry name" value="PRK00226.1-5"/>
    <property type="match status" value="1"/>
</dbReference>
<dbReference type="PIRSF" id="PIRSF006092">
    <property type="entry name" value="GreA_GreB"/>
    <property type="match status" value="1"/>
</dbReference>
<dbReference type="GO" id="GO:0003746">
    <property type="term" value="F:translation elongation factor activity"/>
    <property type="evidence" value="ECO:0007669"/>
    <property type="project" value="UniProtKB-KW"/>
</dbReference>
<evidence type="ECO:0000256" key="3">
    <source>
        <dbReference type="ARBA" id="ARBA00023015"/>
    </source>
</evidence>
<keyword evidence="3 8" id="KW-0805">Transcription regulation</keyword>
<dbReference type="PROSITE" id="PS00830">
    <property type="entry name" value="GREAB_2"/>
    <property type="match status" value="1"/>
</dbReference>
<feature type="domain" description="Transcription elongation factor GreA/GreB C-terminal" evidence="10">
    <location>
        <begin position="83"/>
        <end position="156"/>
    </location>
</feature>
<keyword evidence="5 8" id="KW-0804">Transcription</keyword>
<dbReference type="PANTHER" id="PTHR30437:SF4">
    <property type="entry name" value="TRANSCRIPTION ELONGATION FACTOR GREA"/>
    <property type="match status" value="1"/>
</dbReference>
<keyword evidence="13" id="KW-1185">Reference proteome</keyword>
<dbReference type="NCBIfam" id="TIGR01462">
    <property type="entry name" value="greA"/>
    <property type="match status" value="1"/>
</dbReference>
<dbReference type="InterPro" id="IPR006359">
    <property type="entry name" value="Tscrpt_elong_fac_GreA"/>
</dbReference>
<dbReference type="GO" id="GO:0032784">
    <property type="term" value="P:regulation of DNA-templated transcription elongation"/>
    <property type="evidence" value="ECO:0007669"/>
    <property type="project" value="UniProtKB-UniRule"/>
</dbReference>
<keyword evidence="12" id="KW-0251">Elongation factor</keyword>
<dbReference type="PANTHER" id="PTHR30437">
    <property type="entry name" value="TRANSCRIPTION ELONGATION FACTOR GREA"/>
    <property type="match status" value="1"/>
</dbReference>
<gene>
    <name evidence="8" type="primary">greA</name>
    <name evidence="12" type="ORF">SAMN02745220_01112</name>
</gene>
<dbReference type="SUPFAM" id="SSF54534">
    <property type="entry name" value="FKBP-like"/>
    <property type="match status" value="1"/>
</dbReference>
<dbReference type="OrthoDB" id="9808774at2"/>
<organism evidence="12 13">
    <name type="scientific">Desulfopila aestuarii DSM 18488</name>
    <dbReference type="NCBI Taxonomy" id="1121416"/>
    <lineage>
        <taxon>Bacteria</taxon>
        <taxon>Pseudomonadati</taxon>
        <taxon>Thermodesulfobacteriota</taxon>
        <taxon>Desulfobulbia</taxon>
        <taxon>Desulfobulbales</taxon>
        <taxon>Desulfocapsaceae</taxon>
        <taxon>Desulfopila</taxon>
    </lineage>
</organism>